<reference evidence="2 3" key="1">
    <citation type="journal article" date="2023" name="Commun. Biol.">
        <title>Genome analysis of Parmales, the sister group of diatoms, reveals the evolutionary specialization of diatoms from phago-mixotrophs to photoautotrophs.</title>
        <authorList>
            <person name="Ban H."/>
            <person name="Sato S."/>
            <person name="Yoshikawa S."/>
            <person name="Yamada K."/>
            <person name="Nakamura Y."/>
            <person name="Ichinomiya M."/>
            <person name="Sato N."/>
            <person name="Blanc-Mathieu R."/>
            <person name="Endo H."/>
            <person name="Kuwata A."/>
            <person name="Ogata H."/>
        </authorList>
    </citation>
    <scope>NUCLEOTIDE SEQUENCE [LARGE SCALE GENOMIC DNA]</scope>
</reference>
<dbReference type="EMBL" id="BRYB01004116">
    <property type="protein sequence ID" value="GMI25900.1"/>
    <property type="molecule type" value="Genomic_DNA"/>
</dbReference>
<accession>A0ABQ6MGN9</accession>
<protein>
    <submittedName>
        <fullName evidence="2">Uncharacterized protein</fullName>
    </submittedName>
</protein>
<gene>
    <name evidence="2" type="ORF">TeGR_g751</name>
</gene>
<evidence type="ECO:0000313" key="2">
    <source>
        <dbReference type="EMBL" id="GMI25900.1"/>
    </source>
</evidence>
<feature type="coiled-coil region" evidence="1">
    <location>
        <begin position="16"/>
        <end position="50"/>
    </location>
</feature>
<sequence length="129" mass="13964">MLSAPPPLNRRTSTASGAALSLLDALEAEIANLEAQNAALERLVAEAGENPGEEGVAVLIEKRNELRQHCGNLEKFQTVKVDSVVTAELNTGKDEAKQRRKSVNARCEALRERQAGLMGKMQTIIKRSA</sequence>
<evidence type="ECO:0000256" key="1">
    <source>
        <dbReference type="SAM" id="Coils"/>
    </source>
</evidence>
<name>A0ABQ6MGN9_9STRA</name>
<evidence type="ECO:0000313" key="3">
    <source>
        <dbReference type="Proteomes" id="UP001165060"/>
    </source>
</evidence>
<proteinExistence type="predicted"/>
<comment type="caution">
    <text evidence="2">The sequence shown here is derived from an EMBL/GenBank/DDBJ whole genome shotgun (WGS) entry which is preliminary data.</text>
</comment>
<organism evidence="2 3">
    <name type="scientific">Tetraparma gracilis</name>
    <dbReference type="NCBI Taxonomy" id="2962635"/>
    <lineage>
        <taxon>Eukaryota</taxon>
        <taxon>Sar</taxon>
        <taxon>Stramenopiles</taxon>
        <taxon>Ochrophyta</taxon>
        <taxon>Bolidophyceae</taxon>
        <taxon>Parmales</taxon>
        <taxon>Triparmaceae</taxon>
        <taxon>Tetraparma</taxon>
    </lineage>
</organism>
<keyword evidence="1" id="KW-0175">Coiled coil</keyword>
<dbReference type="Proteomes" id="UP001165060">
    <property type="component" value="Unassembled WGS sequence"/>
</dbReference>
<keyword evidence="3" id="KW-1185">Reference proteome</keyword>